<evidence type="ECO:0000259" key="1">
    <source>
        <dbReference type="Pfam" id="PF09413"/>
    </source>
</evidence>
<dbReference type="InterPro" id="IPR018551">
    <property type="entry name" value="DUF2007"/>
</dbReference>
<dbReference type="EMBL" id="JAMXQS010000001">
    <property type="protein sequence ID" value="MCO6048514.1"/>
    <property type="molecule type" value="Genomic_DNA"/>
</dbReference>
<dbReference type="Pfam" id="PF09413">
    <property type="entry name" value="DUF2007"/>
    <property type="match status" value="1"/>
</dbReference>
<reference evidence="2 3" key="1">
    <citation type="submission" date="2022-06" db="EMBL/GenBank/DDBJ databases">
        <title>Mesorhizobium sp. strain RP14 Genome sequencing and assembly.</title>
        <authorList>
            <person name="Kim I."/>
        </authorList>
    </citation>
    <scope>NUCLEOTIDE SEQUENCE [LARGE SCALE GENOMIC DNA]</scope>
    <source>
        <strain evidence="3">RP14(2022)</strain>
    </source>
</reference>
<dbReference type="Proteomes" id="UP001205906">
    <property type="component" value="Unassembled WGS sequence"/>
</dbReference>
<feature type="domain" description="DUF2007" evidence="1">
    <location>
        <begin position="1"/>
        <end position="65"/>
    </location>
</feature>
<evidence type="ECO:0000313" key="3">
    <source>
        <dbReference type="Proteomes" id="UP001205906"/>
    </source>
</evidence>
<gene>
    <name evidence="2" type="ORF">NGM99_01755</name>
</gene>
<dbReference type="RefSeq" id="WP_252815335.1">
    <property type="nucleotide sequence ID" value="NZ_JAMXQS010000001.1"/>
</dbReference>
<dbReference type="InterPro" id="IPR011322">
    <property type="entry name" value="N-reg_PII-like_a/b"/>
</dbReference>
<dbReference type="Gene3D" id="3.30.70.790">
    <property type="entry name" value="UreE, C-terminal domain"/>
    <property type="match status" value="1"/>
</dbReference>
<protein>
    <submittedName>
        <fullName evidence="2">DUF2007 domain-containing protein</fullName>
    </submittedName>
</protein>
<dbReference type="SUPFAM" id="SSF54913">
    <property type="entry name" value="GlnB-like"/>
    <property type="match status" value="1"/>
</dbReference>
<evidence type="ECO:0000313" key="2">
    <source>
        <dbReference type="EMBL" id="MCO6048514.1"/>
    </source>
</evidence>
<keyword evidence="3" id="KW-1185">Reference proteome</keyword>
<name>A0ABT1C120_9HYPH</name>
<organism evidence="2 3">
    <name type="scientific">Mesorhizobium liriopis</name>
    <dbReference type="NCBI Taxonomy" id="2953882"/>
    <lineage>
        <taxon>Bacteria</taxon>
        <taxon>Pseudomonadati</taxon>
        <taxon>Pseudomonadota</taxon>
        <taxon>Alphaproteobacteria</taxon>
        <taxon>Hyphomicrobiales</taxon>
        <taxon>Phyllobacteriaceae</taxon>
        <taxon>Mesorhizobium</taxon>
    </lineage>
</organism>
<sequence length="74" mass="8095">MIELIRTNDPVVLSFAQSLLRDAGIDCLLADQNMSIMEGSLGIIARRILVAEDDEPAARRLLQDAGIGNEMRQA</sequence>
<accession>A0ABT1C120</accession>
<proteinExistence type="predicted"/>
<comment type="caution">
    <text evidence="2">The sequence shown here is derived from an EMBL/GenBank/DDBJ whole genome shotgun (WGS) entry which is preliminary data.</text>
</comment>